<evidence type="ECO:0000256" key="5">
    <source>
        <dbReference type="ARBA" id="ARBA00022989"/>
    </source>
</evidence>
<feature type="transmembrane region" description="Helical" evidence="7">
    <location>
        <begin position="167"/>
        <end position="188"/>
    </location>
</feature>
<comment type="subcellular location">
    <subcellularLocation>
        <location evidence="1">Cell membrane</location>
        <topology evidence="1">Multi-pass membrane protein</topology>
    </subcellularLocation>
</comment>
<feature type="transmembrane region" description="Helical" evidence="7">
    <location>
        <begin position="200"/>
        <end position="222"/>
    </location>
</feature>
<dbReference type="Proteomes" id="UP000015381">
    <property type="component" value="Chromosome I"/>
</dbReference>
<feature type="transmembrane region" description="Helical" evidence="7">
    <location>
        <begin position="70"/>
        <end position="90"/>
    </location>
</feature>
<dbReference type="Gene3D" id="1.10.1760.20">
    <property type="match status" value="1"/>
</dbReference>
<evidence type="ECO:0000256" key="2">
    <source>
        <dbReference type="ARBA" id="ARBA00022448"/>
    </source>
</evidence>
<feature type="transmembrane region" description="Helical" evidence="7">
    <location>
        <begin position="133"/>
        <end position="155"/>
    </location>
</feature>
<feature type="transmembrane region" description="Helical" evidence="7">
    <location>
        <begin position="102"/>
        <end position="126"/>
    </location>
</feature>
<keyword evidence="3" id="KW-1003">Cell membrane</keyword>
<dbReference type="Pfam" id="PF13190">
    <property type="entry name" value="PDGLE"/>
    <property type="match status" value="1"/>
</dbReference>
<dbReference type="HOGENOM" id="CLU_052508_0_0_2"/>
<dbReference type="InterPro" id="IPR025937">
    <property type="entry name" value="PDGLE_dom"/>
</dbReference>
<keyword evidence="5 7" id="KW-1133">Transmembrane helix</keyword>
<keyword evidence="2" id="KW-0813">Transport</keyword>
<dbReference type="GO" id="GO:0005886">
    <property type="term" value="C:plasma membrane"/>
    <property type="evidence" value="ECO:0007669"/>
    <property type="project" value="UniProtKB-SubCell"/>
</dbReference>
<dbReference type="Pfam" id="PF01891">
    <property type="entry name" value="CbiM"/>
    <property type="match status" value="1"/>
</dbReference>
<dbReference type="PANTHER" id="PTHR34229">
    <property type="entry name" value="METAL TRANSPORT PROTEIN HI_1621-RELATED"/>
    <property type="match status" value="1"/>
</dbReference>
<organism evidence="9 10">
    <name type="scientific">Halorhabdus tiamatea SARL4B</name>
    <dbReference type="NCBI Taxonomy" id="1033806"/>
    <lineage>
        <taxon>Archaea</taxon>
        <taxon>Methanobacteriati</taxon>
        <taxon>Methanobacteriota</taxon>
        <taxon>Stenosarchaea group</taxon>
        <taxon>Halobacteria</taxon>
        <taxon>Halobacteriales</taxon>
        <taxon>Haloarculaceae</taxon>
        <taxon>Halorhabdus</taxon>
    </lineage>
</organism>
<keyword evidence="4 7" id="KW-0812">Transmembrane</keyword>
<dbReference type="InterPro" id="IPR002751">
    <property type="entry name" value="CbiM/NikMN"/>
</dbReference>
<dbReference type="EMBL" id="HF571520">
    <property type="protein sequence ID" value="CCQ32319.1"/>
    <property type="molecule type" value="Genomic_DNA"/>
</dbReference>
<sequence length="340" mass="34921">MAISALQLAFPVLRELRNVLLSGAVYPLLSMHILDGFLDLWVAAVAAFGSLVVLTLAARRSAGALDGPRAPLLGVTAAAIFAAQLLNLPIPGGTSVHFVGGAFAAILLGPHLAALAMTAVVAIQALVFGDGGIVVLGGNVFAMAVVEVYVGYGVFRVLRPYHERAAVFAAGWAGISAAALAVAVMVGVSEAFAYELTTVLAIMGAWHVLLGVAEGAITLLAYEFVAEARPDLLADRTPSIDGGRLLRRGTAVVAGLTVLSPAFAWSAQRVNYTEPLEHAAETTGATAHAVTTLPGLLPDYGIAGVDPYLGTLVSGFVGAGLVLAVGWLVGRPLTTDREPR</sequence>
<feature type="domain" description="PDGLE" evidence="8">
    <location>
        <begin position="265"/>
        <end position="331"/>
    </location>
</feature>
<proteinExistence type="predicted"/>
<feature type="transmembrane region" description="Helical" evidence="7">
    <location>
        <begin position="308"/>
        <end position="330"/>
    </location>
</feature>
<dbReference type="GO" id="GO:0000041">
    <property type="term" value="P:transition metal ion transport"/>
    <property type="evidence" value="ECO:0007669"/>
    <property type="project" value="InterPro"/>
</dbReference>
<evidence type="ECO:0000313" key="9">
    <source>
        <dbReference type="EMBL" id="CCQ32319.1"/>
    </source>
</evidence>
<feature type="transmembrane region" description="Helical" evidence="7">
    <location>
        <begin position="38"/>
        <end position="58"/>
    </location>
</feature>
<evidence type="ECO:0000256" key="6">
    <source>
        <dbReference type="ARBA" id="ARBA00023136"/>
    </source>
</evidence>
<protein>
    <submittedName>
        <fullName evidence="9">Cobalamin (Vitamin B12) biosynthesis CbiM protein</fullName>
    </submittedName>
</protein>
<evidence type="ECO:0000256" key="3">
    <source>
        <dbReference type="ARBA" id="ARBA00022475"/>
    </source>
</evidence>
<reference evidence="9 10" key="1">
    <citation type="journal article" date="2014" name="Environ. Microbiol.">
        <title>Halorhabdus tiamatea: proteogenomics and glycosidase activity measurements identify the first cultivated euryarchaeon from a deep-sea anoxic brine lake as potential polysaccharide degrader.</title>
        <authorList>
            <person name="Werner J."/>
            <person name="Ferrer M."/>
            <person name="Michel G."/>
            <person name="Mann A.J."/>
            <person name="Huang S."/>
            <person name="Juarez S."/>
            <person name="Ciordia S."/>
            <person name="Albar J.P."/>
            <person name="Alcaide M."/>
            <person name="La Cono V."/>
            <person name="Yakimov M.M."/>
            <person name="Antunes A."/>
            <person name="Taborda M."/>
            <person name="Da Costa M.S."/>
            <person name="Amann R.I."/>
            <person name="Gloeckner F.O."/>
            <person name="Golyshina O.V."/>
            <person name="Golyshin P.N."/>
            <person name="Teeling H."/>
        </authorList>
    </citation>
    <scope>NUCLEOTIDE SEQUENCE [LARGE SCALE GENOMIC DNA]</scope>
    <source>
        <strain evidence="10">SARL4B</strain>
    </source>
</reference>
<accession>S6CS52</accession>
<evidence type="ECO:0000256" key="4">
    <source>
        <dbReference type="ARBA" id="ARBA00022692"/>
    </source>
</evidence>
<keyword evidence="10" id="KW-1185">Reference proteome</keyword>
<dbReference type="AlphaFoldDB" id="S6CS52"/>
<evidence type="ECO:0000256" key="7">
    <source>
        <dbReference type="SAM" id="Phobius"/>
    </source>
</evidence>
<evidence type="ECO:0000259" key="8">
    <source>
        <dbReference type="Pfam" id="PF13190"/>
    </source>
</evidence>
<evidence type="ECO:0000313" key="10">
    <source>
        <dbReference type="Proteomes" id="UP000015381"/>
    </source>
</evidence>
<dbReference type="KEGG" id="hti:HTIA_0168"/>
<dbReference type="PANTHER" id="PTHR34229:SF1">
    <property type="entry name" value="METAL TRANSPORT PROTEIN HI_1621-RELATED"/>
    <property type="match status" value="1"/>
</dbReference>
<dbReference type="PATRIC" id="fig|1033806.12.peg.164"/>
<evidence type="ECO:0000256" key="1">
    <source>
        <dbReference type="ARBA" id="ARBA00004651"/>
    </source>
</evidence>
<keyword evidence="6 7" id="KW-0472">Membrane</keyword>
<name>S6CS52_9EURY</name>
<gene>
    <name evidence="9" type="primary">nikM</name>
    <name evidence="9" type="ORF">HTIA_0168</name>
</gene>